<dbReference type="PANTHER" id="PTHR43280:SF29">
    <property type="entry name" value="ARAC-FAMILY TRANSCRIPTIONAL REGULATOR"/>
    <property type="match status" value="1"/>
</dbReference>
<feature type="domain" description="HTH araC/xylS-type" evidence="5">
    <location>
        <begin position="251"/>
        <end position="353"/>
    </location>
</feature>
<accession>A0A7X0B4P3</accession>
<name>A0A7X0B4P3_9PROT</name>
<reference evidence="6 7" key="1">
    <citation type="submission" date="2020-08" db="EMBL/GenBank/DDBJ databases">
        <title>Genomic Encyclopedia of Type Strains, Phase IV (KMG-IV): sequencing the most valuable type-strain genomes for metagenomic binning, comparative biology and taxonomic classification.</title>
        <authorList>
            <person name="Goeker M."/>
        </authorList>
    </citation>
    <scope>NUCLEOTIDE SEQUENCE [LARGE SCALE GENOMIC DNA]</scope>
    <source>
        <strain evidence="6 7">DSM 22198</strain>
    </source>
</reference>
<dbReference type="PANTHER" id="PTHR43280">
    <property type="entry name" value="ARAC-FAMILY TRANSCRIPTIONAL REGULATOR"/>
    <property type="match status" value="1"/>
</dbReference>
<feature type="transmembrane region" description="Helical" evidence="4">
    <location>
        <begin position="97"/>
        <end position="117"/>
    </location>
</feature>
<evidence type="ECO:0000256" key="2">
    <source>
        <dbReference type="ARBA" id="ARBA00023125"/>
    </source>
</evidence>
<keyword evidence="2 6" id="KW-0238">DNA-binding</keyword>
<keyword evidence="3" id="KW-0804">Transcription</keyword>
<evidence type="ECO:0000313" key="6">
    <source>
        <dbReference type="EMBL" id="MBB6254391.1"/>
    </source>
</evidence>
<evidence type="ECO:0000256" key="3">
    <source>
        <dbReference type="ARBA" id="ARBA00023163"/>
    </source>
</evidence>
<dbReference type="InterPro" id="IPR018060">
    <property type="entry name" value="HTH_AraC"/>
</dbReference>
<evidence type="ECO:0000313" key="7">
    <source>
        <dbReference type="Proteomes" id="UP000539175"/>
    </source>
</evidence>
<comment type="caution">
    <text evidence="6">The sequence shown here is derived from an EMBL/GenBank/DDBJ whole genome shotgun (WGS) entry which is preliminary data.</text>
</comment>
<keyword evidence="7" id="KW-1185">Reference proteome</keyword>
<dbReference type="GO" id="GO:0043565">
    <property type="term" value="F:sequence-specific DNA binding"/>
    <property type="evidence" value="ECO:0007669"/>
    <property type="project" value="InterPro"/>
</dbReference>
<organism evidence="6 7">
    <name type="scientific">Nitrospirillum iridis</name>
    <dbReference type="NCBI Taxonomy" id="765888"/>
    <lineage>
        <taxon>Bacteria</taxon>
        <taxon>Pseudomonadati</taxon>
        <taxon>Pseudomonadota</taxon>
        <taxon>Alphaproteobacteria</taxon>
        <taxon>Rhodospirillales</taxon>
        <taxon>Azospirillaceae</taxon>
        <taxon>Nitrospirillum</taxon>
    </lineage>
</organism>
<sequence>MTASTTAALDLFLRGGVVSLLVLLAGRLLAEHGRVTAARLGALFAVGSAAYALCSLPGLHAQAGVWAGPLMALATANSYVFWLLACSLFDDAFRPRAWHGLGWLALAALGVVQGLVLVPGHRPEAALLGLVLDLQPLVWAGLAAWQAMATAAADLVEPRRRLRLFIVAAAALHSVLTALATRAGAGSATTGDGGGLWDAAGLLAISGVITLALLRVGGGHALFAADCAPVPTTPPAPEPAPVDPAWVTALERAMRLDRAYRRDGLTIGQLAVDLGLPEYRLRRLINQGLGHRNFNAFLNHYRLAEAKAALADPAQAEVPILTIALDAGFGSLGPFNRAFKADTGQTPGDFRRQMLPAPALVEPSKSAVGAVSASRISNPA</sequence>
<evidence type="ECO:0000259" key="5">
    <source>
        <dbReference type="PROSITE" id="PS01124"/>
    </source>
</evidence>
<evidence type="ECO:0000256" key="1">
    <source>
        <dbReference type="ARBA" id="ARBA00023015"/>
    </source>
</evidence>
<feature type="transmembrane region" description="Helical" evidence="4">
    <location>
        <begin position="195"/>
        <end position="214"/>
    </location>
</feature>
<dbReference type="EMBL" id="JACIIZ010000017">
    <property type="protein sequence ID" value="MBB6254391.1"/>
    <property type="molecule type" value="Genomic_DNA"/>
</dbReference>
<feature type="transmembrane region" description="Helical" evidence="4">
    <location>
        <begin position="12"/>
        <end position="30"/>
    </location>
</feature>
<keyword evidence="1" id="KW-0805">Transcription regulation</keyword>
<keyword evidence="4" id="KW-0812">Transmembrane</keyword>
<dbReference type="Proteomes" id="UP000539175">
    <property type="component" value="Unassembled WGS sequence"/>
</dbReference>
<dbReference type="PROSITE" id="PS01124">
    <property type="entry name" value="HTH_ARAC_FAMILY_2"/>
    <property type="match status" value="1"/>
</dbReference>
<dbReference type="PROSITE" id="PS00041">
    <property type="entry name" value="HTH_ARAC_FAMILY_1"/>
    <property type="match status" value="1"/>
</dbReference>
<keyword evidence="4" id="KW-0472">Membrane</keyword>
<gene>
    <name evidence="6" type="ORF">FHS74_004980</name>
</gene>
<keyword evidence="4" id="KW-1133">Transmembrane helix</keyword>
<dbReference type="AlphaFoldDB" id="A0A7X0B4P3"/>
<feature type="transmembrane region" description="Helical" evidence="4">
    <location>
        <begin position="65"/>
        <end position="85"/>
    </location>
</feature>
<feature type="transmembrane region" description="Helical" evidence="4">
    <location>
        <begin position="163"/>
        <end position="183"/>
    </location>
</feature>
<feature type="transmembrane region" description="Helical" evidence="4">
    <location>
        <begin position="37"/>
        <end position="59"/>
    </location>
</feature>
<proteinExistence type="predicted"/>
<dbReference type="Pfam" id="PF12833">
    <property type="entry name" value="HTH_18"/>
    <property type="match status" value="1"/>
</dbReference>
<feature type="transmembrane region" description="Helical" evidence="4">
    <location>
        <begin position="137"/>
        <end position="156"/>
    </location>
</feature>
<dbReference type="SMART" id="SM00342">
    <property type="entry name" value="HTH_ARAC"/>
    <property type="match status" value="1"/>
</dbReference>
<dbReference type="GO" id="GO:0003700">
    <property type="term" value="F:DNA-binding transcription factor activity"/>
    <property type="evidence" value="ECO:0007669"/>
    <property type="project" value="InterPro"/>
</dbReference>
<dbReference type="SUPFAM" id="SSF46689">
    <property type="entry name" value="Homeodomain-like"/>
    <property type="match status" value="1"/>
</dbReference>
<dbReference type="InterPro" id="IPR009057">
    <property type="entry name" value="Homeodomain-like_sf"/>
</dbReference>
<evidence type="ECO:0000256" key="4">
    <source>
        <dbReference type="SAM" id="Phobius"/>
    </source>
</evidence>
<protein>
    <submittedName>
        <fullName evidence="6">AraC-like DNA-binding protein</fullName>
    </submittedName>
</protein>
<dbReference type="Gene3D" id="1.10.10.60">
    <property type="entry name" value="Homeodomain-like"/>
    <property type="match status" value="1"/>
</dbReference>
<dbReference type="RefSeq" id="WP_184806746.1">
    <property type="nucleotide sequence ID" value="NZ_JACIIZ010000017.1"/>
</dbReference>
<dbReference type="InterPro" id="IPR018062">
    <property type="entry name" value="HTH_AraC-typ_CS"/>
</dbReference>